<dbReference type="eggNOG" id="ENOG502R1QH">
    <property type="taxonomic scope" value="Eukaryota"/>
</dbReference>
<feature type="compositionally biased region" description="Polar residues" evidence="1">
    <location>
        <begin position="593"/>
        <end position="606"/>
    </location>
</feature>
<feature type="compositionally biased region" description="Low complexity" evidence="1">
    <location>
        <begin position="470"/>
        <end position="484"/>
    </location>
</feature>
<feature type="compositionally biased region" description="Polar residues" evidence="1">
    <location>
        <begin position="689"/>
        <end position="705"/>
    </location>
</feature>
<feature type="compositionally biased region" description="Low complexity" evidence="1">
    <location>
        <begin position="53"/>
        <end position="86"/>
    </location>
</feature>
<feature type="compositionally biased region" description="Polar residues" evidence="1">
    <location>
        <begin position="343"/>
        <end position="356"/>
    </location>
</feature>
<feature type="region of interest" description="Disordered" evidence="1">
    <location>
        <begin position="22"/>
        <end position="783"/>
    </location>
</feature>
<protein>
    <submittedName>
        <fullName evidence="2">Uncharacterized protein</fullName>
    </submittedName>
</protein>
<gene>
    <name evidence="2" type="ORF">CARUB_v10000206mg</name>
</gene>
<feature type="compositionally biased region" description="Polar residues" evidence="1">
    <location>
        <begin position="506"/>
        <end position="523"/>
    </location>
</feature>
<dbReference type="OrthoDB" id="1114291at2759"/>
<feature type="compositionally biased region" description="Polar residues" evidence="1">
    <location>
        <begin position="266"/>
        <end position="276"/>
    </location>
</feature>
<reference evidence="3" key="1">
    <citation type="journal article" date="2013" name="Nat. Genet.">
        <title>The Capsella rubella genome and the genomic consequences of rapid mating system evolution.</title>
        <authorList>
            <person name="Slotte T."/>
            <person name="Hazzouri K.M."/>
            <person name="Agren J.A."/>
            <person name="Koenig D."/>
            <person name="Maumus F."/>
            <person name="Guo Y.L."/>
            <person name="Steige K."/>
            <person name="Platts A.E."/>
            <person name="Escobar J.S."/>
            <person name="Newman L.K."/>
            <person name="Wang W."/>
            <person name="Mandakova T."/>
            <person name="Vello E."/>
            <person name="Smith L.M."/>
            <person name="Henz S.R."/>
            <person name="Steffen J."/>
            <person name="Takuno S."/>
            <person name="Brandvain Y."/>
            <person name="Coop G."/>
            <person name="Andolfatto P."/>
            <person name="Hu T.T."/>
            <person name="Blanchette M."/>
            <person name="Clark R.M."/>
            <person name="Quesneville H."/>
            <person name="Nordborg M."/>
            <person name="Gaut B.S."/>
            <person name="Lysak M.A."/>
            <person name="Jenkins J."/>
            <person name="Grimwood J."/>
            <person name="Chapman J."/>
            <person name="Prochnik S."/>
            <person name="Shu S."/>
            <person name="Rokhsar D."/>
            <person name="Schmutz J."/>
            <person name="Weigel D."/>
            <person name="Wright S.I."/>
        </authorList>
    </citation>
    <scope>NUCLEOTIDE SEQUENCE [LARGE SCALE GENOMIC DNA]</scope>
    <source>
        <strain evidence="3">cv. Monte Gargano</strain>
    </source>
</reference>
<proteinExistence type="predicted"/>
<dbReference type="EMBL" id="KB870810">
    <property type="protein sequence ID" value="EOA19956.1"/>
    <property type="molecule type" value="Genomic_DNA"/>
</dbReference>
<sequence>MFNNRQSRRRFRLGNLARLVQLRQSVSQQPPPRRRTLQETWSQSPPHSPPQSPSFQLPPTQFLSPITSTSTVPSPHSPPQLKSSPVSPLPPKLNEEHQSQPMSSKHVTTHRSLLIQSPPISPPEYTESLALVPHTPPTPEAKPLSPTSKLKATEESQSQPSPPLNSSDETRFLSPPPPPSLSEPKSQMPSSPPEAKTPSSSPLTVDANEEFNSKMSPPSTSTKETQLKPSPPTLLETPQEAMTPPPSSPPTLEANEEVQPQPSPLPSKSTDVNISQSQPISPPPPSSLSASDESHPPLPPQEAKTLPSSPSTINTKENFQSSNETRFRSSLSKRRDIPPPSSPSEAKTPPSTLNATEKSHPLRPSKSINETRFQTPLPSEAKTLPPPPPSTLNATEEPQSQPPRPSESINETRLLSSPPSLSESAKSQQLLPPPAALIPPRTLNAIEDSQSRSPRPPWSSESINQALARSSTLSETSPPSLSKSGGSQPSLPLEVQNPMLKANVEFESQTSLPFESIAETQFRSSPPPPPLSESGESQPPPETKIPPSVSATEESQSQPPPTLLPSKTIDETRSQSPVSSQTSPPSLSKYVASPSSKTKNLPSSPSILEGNKDFRSETSSPPEAKIPPSTPNDTDKSKHQSPPSLLPSKSIDRTRSHSSPISTPLPSKSTEKPKSTQPLLLSPKAVENLRSQSPMSLPTLTSQSPMKPPIPSLSTSPATVTAPPPQLKPEIISSPKPLVPQTKPKPIDESHTSPDNNKEQNHNPEKPDAKLRKKIPAENEEPEARITGKINNKSKGKAIWSAKKTEPMIMMFINSNVQGFNTSLSLDSSSIDHEPGVHLTIDSNQSCDFSSKVF</sequence>
<evidence type="ECO:0000256" key="1">
    <source>
        <dbReference type="SAM" id="MobiDB-lite"/>
    </source>
</evidence>
<name>R0FDN1_9BRAS</name>
<accession>R0FDN1</accession>
<feature type="compositionally biased region" description="Polar residues" evidence="1">
    <location>
        <begin position="306"/>
        <end position="330"/>
    </location>
</feature>
<feature type="compositionally biased region" description="Low complexity" evidence="1">
    <location>
        <begin position="574"/>
        <end position="588"/>
    </location>
</feature>
<feature type="compositionally biased region" description="Polar residues" evidence="1">
    <location>
        <begin position="657"/>
        <end position="668"/>
    </location>
</feature>
<evidence type="ECO:0000313" key="3">
    <source>
        <dbReference type="Proteomes" id="UP000029121"/>
    </source>
</evidence>
<organism evidence="2 3">
    <name type="scientific">Capsella rubella</name>
    <dbReference type="NCBI Taxonomy" id="81985"/>
    <lineage>
        <taxon>Eukaryota</taxon>
        <taxon>Viridiplantae</taxon>
        <taxon>Streptophyta</taxon>
        <taxon>Embryophyta</taxon>
        <taxon>Tracheophyta</taxon>
        <taxon>Spermatophyta</taxon>
        <taxon>Magnoliopsida</taxon>
        <taxon>eudicotyledons</taxon>
        <taxon>Gunneridae</taxon>
        <taxon>Pentapetalae</taxon>
        <taxon>rosids</taxon>
        <taxon>malvids</taxon>
        <taxon>Brassicales</taxon>
        <taxon>Brassicaceae</taxon>
        <taxon>Camelineae</taxon>
        <taxon>Capsella</taxon>
    </lineage>
</organism>
<feature type="compositionally biased region" description="Polar residues" evidence="1">
    <location>
        <begin position="366"/>
        <end position="377"/>
    </location>
</feature>
<dbReference type="Proteomes" id="UP000029121">
    <property type="component" value="Unassembled WGS sequence"/>
</dbReference>
<feature type="compositionally biased region" description="Low complexity" evidence="1">
    <location>
        <begin position="414"/>
        <end position="424"/>
    </location>
</feature>
<feature type="compositionally biased region" description="Polar residues" evidence="1">
    <location>
        <begin position="213"/>
        <end position="228"/>
    </location>
</feature>
<dbReference type="AlphaFoldDB" id="R0FDN1"/>
<evidence type="ECO:0000313" key="2">
    <source>
        <dbReference type="EMBL" id="EOA19956.1"/>
    </source>
</evidence>
<feature type="compositionally biased region" description="Low complexity" evidence="1">
    <location>
        <begin position="712"/>
        <end position="721"/>
    </location>
</feature>
<feature type="compositionally biased region" description="Basic and acidic residues" evidence="1">
    <location>
        <begin position="745"/>
        <end position="770"/>
    </location>
</feature>
<keyword evidence="3" id="KW-1185">Reference proteome</keyword>
<dbReference type="KEGG" id="crb:17884271"/>